<protein>
    <submittedName>
        <fullName evidence="2">Uncharacterized protein</fullName>
    </submittedName>
</protein>
<evidence type="ECO:0000256" key="1">
    <source>
        <dbReference type="SAM" id="SignalP"/>
    </source>
</evidence>
<evidence type="ECO:0000313" key="3">
    <source>
        <dbReference type="Proteomes" id="UP000024635"/>
    </source>
</evidence>
<organism evidence="2 3">
    <name type="scientific">Ancylostoma ceylanicum</name>
    <dbReference type="NCBI Taxonomy" id="53326"/>
    <lineage>
        <taxon>Eukaryota</taxon>
        <taxon>Metazoa</taxon>
        <taxon>Ecdysozoa</taxon>
        <taxon>Nematoda</taxon>
        <taxon>Chromadorea</taxon>
        <taxon>Rhabditida</taxon>
        <taxon>Rhabditina</taxon>
        <taxon>Rhabditomorpha</taxon>
        <taxon>Strongyloidea</taxon>
        <taxon>Ancylostomatidae</taxon>
        <taxon>Ancylostomatinae</taxon>
        <taxon>Ancylostoma</taxon>
    </lineage>
</organism>
<keyword evidence="1" id="KW-0732">Signal</keyword>
<keyword evidence="3" id="KW-1185">Reference proteome</keyword>
<name>A0A016TQI8_9BILA</name>
<proteinExistence type="predicted"/>
<sequence>MSLLPFRKLFAVVFVVAHPDVSAVRRAAAERLYLRGVADPLGQFLPEQLARHRVGADRLRGVHFLHFPKPSNLIAIAELDHQTLLAAQGA</sequence>
<dbReference type="Proteomes" id="UP000024635">
    <property type="component" value="Unassembled WGS sequence"/>
</dbReference>
<feature type="chain" id="PRO_5001491305" evidence="1">
    <location>
        <begin position="24"/>
        <end position="90"/>
    </location>
</feature>
<evidence type="ECO:0000313" key="2">
    <source>
        <dbReference type="EMBL" id="EYC05010.1"/>
    </source>
</evidence>
<dbReference type="AlphaFoldDB" id="A0A016TQI8"/>
<dbReference type="EMBL" id="JARK01001420">
    <property type="protein sequence ID" value="EYC05010.1"/>
    <property type="molecule type" value="Genomic_DNA"/>
</dbReference>
<comment type="caution">
    <text evidence="2">The sequence shown here is derived from an EMBL/GenBank/DDBJ whole genome shotgun (WGS) entry which is preliminary data.</text>
</comment>
<accession>A0A016TQI8</accession>
<feature type="signal peptide" evidence="1">
    <location>
        <begin position="1"/>
        <end position="23"/>
    </location>
</feature>
<reference evidence="3" key="1">
    <citation type="journal article" date="2015" name="Nat. Genet.">
        <title>The genome and transcriptome of the zoonotic hookworm Ancylostoma ceylanicum identify infection-specific gene families.</title>
        <authorList>
            <person name="Schwarz E.M."/>
            <person name="Hu Y."/>
            <person name="Antoshechkin I."/>
            <person name="Miller M.M."/>
            <person name="Sternberg P.W."/>
            <person name="Aroian R.V."/>
        </authorList>
    </citation>
    <scope>NUCLEOTIDE SEQUENCE</scope>
    <source>
        <strain evidence="3">HY135</strain>
    </source>
</reference>
<gene>
    <name evidence="2" type="primary">Acey_s0084.g1726</name>
    <name evidence="2" type="ORF">Y032_0084g1726</name>
</gene>